<dbReference type="PROSITE" id="PS50280">
    <property type="entry name" value="SET"/>
    <property type="match status" value="1"/>
</dbReference>
<dbReference type="Gene3D" id="2.170.270.10">
    <property type="entry name" value="SET domain"/>
    <property type="match status" value="1"/>
</dbReference>
<dbReference type="Proteomes" id="UP000541558">
    <property type="component" value="Unassembled WGS sequence"/>
</dbReference>
<dbReference type="OrthoDB" id="5945798at2759"/>
<dbReference type="CDD" id="cd20071">
    <property type="entry name" value="SET_SMYD"/>
    <property type="match status" value="1"/>
</dbReference>
<evidence type="ECO:0000313" key="2">
    <source>
        <dbReference type="EMBL" id="KAF5331659.1"/>
    </source>
</evidence>
<name>A0A8H5BYS2_9AGAR</name>
<dbReference type="EMBL" id="JAACJK010000113">
    <property type="protein sequence ID" value="KAF5331659.1"/>
    <property type="molecule type" value="Genomic_DNA"/>
</dbReference>
<keyword evidence="3" id="KW-1185">Reference proteome</keyword>
<evidence type="ECO:0000259" key="1">
    <source>
        <dbReference type="PROSITE" id="PS50280"/>
    </source>
</evidence>
<dbReference type="PANTHER" id="PTHR47332">
    <property type="entry name" value="SET DOMAIN-CONTAINING PROTEIN 5"/>
    <property type="match status" value="1"/>
</dbReference>
<accession>A0A8H5BYS2</accession>
<organism evidence="2 3">
    <name type="scientific">Ephemerocybe angulata</name>
    <dbReference type="NCBI Taxonomy" id="980116"/>
    <lineage>
        <taxon>Eukaryota</taxon>
        <taxon>Fungi</taxon>
        <taxon>Dikarya</taxon>
        <taxon>Basidiomycota</taxon>
        <taxon>Agaricomycotina</taxon>
        <taxon>Agaricomycetes</taxon>
        <taxon>Agaricomycetidae</taxon>
        <taxon>Agaricales</taxon>
        <taxon>Agaricineae</taxon>
        <taxon>Psathyrellaceae</taxon>
        <taxon>Ephemerocybe</taxon>
    </lineage>
</organism>
<dbReference type="SUPFAM" id="SSF82199">
    <property type="entry name" value="SET domain"/>
    <property type="match status" value="1"/>
</dbReference>
<feature type="domain" description="SET" evidence="1">
    <location>
        <begin position="1"/>
        <end position="82"/>
    </location>
</feature>
<comment type="caution">
    <text evidence="2">The sequence shown here is derived from an EMBL/GenBank/DDBJ whole genome shotgun (WGS) entry which is preliminary data.</text>
</comment>
<evidence type="ECO:0000313" key="3">
    <source>
        <dbReference type="Proteomes" id="UP000541558"/>
    </source>
</evidence>
<dbReference type="InterPro" id="IPR001214">
    <property type="entry name" value="SET_dom"/>
</dbReference>
<sequence>MDDAVKRPWISRLVSNAMNLQMDEPGGLNFGKGYLGIPRVGARINHSCTANAVFHFDPDTFNLSYTAMRDIKAGDQIYLSYVPATATRTHRRQGFGRYKFVCRCSACTDATQETDKLRLDFGLLIDSLPGHSAKLLSMAQAKASLPTIIQLKEALEKEGLDNEPRFMQVWFTLEMLYTNIQDVENAELCSKRGQAYLTFPAARALFKKMSFRVVT</sequence>
<reference evidence="2 3" key="1">
    <citation type="journal article" date="2020" name="ISME J.">
        <title>Uncovering the hidden diversity of litter-decomposition mechanisms in mushroom-forming fungi.</title>
        <authorList>
            <person name="Floudas D."/>
            <person name="Bentzer J."/>
            <person name="Ahren D."/>
            <person name="Johansson T."/>
            <person name="Persson P."/>
            <person name="Tunlid A."/>
        </authorList>
    </citation>
    <scope>NUCLEOTIDE SEQUENCE [LARGE SCALE GENOMIC DNA]</scope>
    <source>
        <strain evidence="2 3">CBS 175.51</strain>
    </source>
</reference>
<protein>
    <recommendedName>
        <fullName evidence="1">SET domain-containing protein</fullName>
    </recommendedName>
</protein>
<dbReference type="AlphaFoldDB" id="A0A8H5BYS2"/>
<dbReference type="InterPro" id="IPR046341">
    <property type="entry name" value="SET_dom_sf"/>
</dbReference>
<dbReference type="InterPro" id="IPR053185">
    <property type="entry name" value="SET_domain_protein"/>
</dbReference>
<proteinExistence type="predicted"/>
<dbReference type="Pfam" id="PF00856">
    <property type="entry name" value="SET"/>
    <property type="match status" value="1"/>
</dbReference>
<dbReference type="PANTHER" id="PTHR47332:SF4">
    <property type="entry name" value="SET DOMAIN-CONTAINING PROTEIN 5"/>
    <property type="match status" value="1"/>
</dbReference>
<gene>
    <name evidence="2" type="ORF">D9611_007632</name>
</gene>